<dbReference type="EMBL" id="CAUYUJ010015565">
    <property type="protein sequence ID" value="CAK0855571.1"/>
    <property type="molecule type" value="Genomic_DNA"/>
</dbReference>
<name>A0ABN9U8Q9_9DINO</name>
<protein>
    <submittedName>
        <fullName evidence="1">Uncharacterized protein</fullName>
    </submittedName>
</protein>
<proteinExistence type="predicted"/>
<comment type="caution">
    <text evidence="1">The sequence shown here is derived from an EMBL/GenBank/DDBJ whole genome shotgun (WGS) entry which is preliminary data.</text>
</comment>
<keyword evidence="2" id="KW-1185">Reference proteome</keyword>
<dbReference type="Proteomes" id="UP001189429">
    <property type="component" value="Unassembled WGS sequence"/>
</dbReference>
<evidence type="ECO:0000313" key="1">
    <source>
        <dbReference type="EMBL" id="CAK0855571.1"/>
    </source>
</evidence>
<accession>A0ABN9U8Q9</accession>
<organism evidence="1 2">
    <name type="scientific">Prorocentrum cordatum</name>
    <dbReference type="NCBI Taxonomy" id="2364126"/>
    <lineage>
        <taxon>Eukaryota</taxon>
        <taxon>Sar</taxon>
        <taxon>Alveolata</taxon>
        <taxon>Dinophyceae</taxon>
        <taxon>Prorocentrales</taxon>
        <taxon>Prorocentraceae</taxon>
        <taxon>Prorocentrum</taxon>
    </lineage>
</organism>
<reference evidence="1" key="1">
    <citation type="submission" date="2023-10" db="EMBL/GenBank/DDBJ databases">
        <authorList>
            <person name="Chen Y."/>
            <person name="Shah S."/>
            <person name="Dougan E. K."/>
            <person name="Thang M."/>
            <person name="Chan C."/>
        </authorList>
    </citation>
    <scope>NUCLEOTIDE SEQUENCE [LARGE SCALE GENOMIC DNA]</scope>
</reference>
<evidence type="ECO:0000313" key="2">
    <source>
        <dbReference type="Proteomes" id="UP001189429"/>
    </source>
</evidence>
<sequence>MDKKDTFVGEEAAVSRAIQGSTLGRRLFGKVARQLEVEKISVMIEQAQKPMTTARAITKTLEDNARKDFIARMKSSGRDPNRPCPKKKQFKCLYRRLEYPSVATSPMDQYGLQADAIVKGQALDWKLLPPMWAEGDLVPAPPAGPGAIYGARLAKPKASRKSATAELDDTQATSTMIKAHMKKKSQFLNQTDRMFRNEMFFWQHLTGMGVTKTVQDSIVGCFGTPETKKSMEAVTASLQTLASSKLFAFSGPQTQNLFTNNVKIWMDALTAGKCPKFDKLPSNAFLLAAQAGMLNAFEVPCAIDGDSSKFTPHADGVNALWGVLKGKPVEEVKFQNIQAVVKYGWALSKEDRAAATTLLDRVAASAASSAGVVEESNSKVKKADVNTKAMVRNLFKEKP</sequence>
<gene>
    <name evidence="1" type="ORF">PCOR1329_LOCUS46273</name>
</gene>